<evidence type="ECO:0000313" key="2">
    <source>
        <dbReference type="EMBL" id="RRW38693.1"/>
    </source>
</evidence>
<evidence type="ECO:0000256" key="1">
    <source>
        <dbReference type="SAM" id="MobiDB-lite"/>
    </source>
</evidence>
<proteinExistence type="predicted"/>
<name>A0A2W5WAJ6_ECTOL</name>
<organism evidence="2 3">
    <name type="scientific">Ectopseudomonas oleovorans</name>
    <name type="common">Pseudomonas oleovorans</name>
    <dbReference type="NCBI Taxonomy" id="301"/>
    <lineage>
        <taxon>Bacteria</taxon>
        <taxon>Pseudomonadati</taxon>
        <taxon>Pseudomonadota</taxon>
        <taxon>Gammaproteobacteria</taxon>
        <taxon>Pseudomonadales</taxon>
        <taxon>Pseudomonadaceae</taxon>
        <taxon>Ectopseudomonas</taxon>
    </lineage>
</organism>
<protein>
    <submittedName>
        <fullName evidence="2">Uncharacterized protein</fullName>
    </submittedName>
</protein>
<feature type="compositionally biased region" description="Polar residues" evidence="1">
    <location>
        <begin position="1"/>
        <end position="10"/>
    </location>
</feature>
<dbReference type="EMBL" id="RHRS01000004">
    <property type="protein sequence ID" value="RRW38693.1"/>
    <property type="molecule type" value="Genomic_DNA"/>
</dbReference>
<reference evidence="2 3" key="1">
    <citation type="submission" date="2018-10" db="EMBL/GenBank/DDBJ databases">
        <title>Transmission dynamics of multidrug resistant bacteria on intensive care unit surfaces.</title>
        <authorList>
            <person name="D'Souza A.W."/>
            <person name="Potter R.F."/>
            <person name="Wallace M."/>
            <person name="Shupe A."/>
            <person name="Patel S."/>
            <person name="Sun S."/>
            <person name="Gul D."/>
            <person name="Kwon J.H."/>
            <person name="Andleeb S."/>
            <person name="Burnham C.-A.D."/>
            <person name="Dantas G."/>
        </authorList>
    </citation>
    <scope>NUCLEOTIDE SEQUENCE [LARGE SCALE GENOMIC DNA]</scope>
    <source>
        <strain evidence="2 3">PO_271</strain>
    </source>
</reference>
<feature type="region of interest" description="Disordered" evidence="1">
    <location>
        <begin position="1"/>
        <end position="29"/>
    </location>
</feature>
<sequence length="79" mass="8482">MHETRIQATTDGCLESLSGRSGPESGARAGYPIRITTRERCPCPSNPRPLSVSACASCWPQWKQIGRDVVLLAIATGIV</sequence>
<dbReference type="AlphaFoldDB" id="A0A2W5WAJ6"/>
<gene>
    <name evidence="2" type="ORF">EGJ44_02575</name>
</gene>
<comment type="caution">
    <text evidence="2">The sequence shown here is derived from an EMBL/GenBank/DDBJ whole genome shotgun (WGS) entry which is preliminary data.</text>
</comment>
<accession>A0A2W5WAJ6</accession>
<evidence type="ECO:0000313" key="3">
    <source>
        <dbReference type="Proteomes" id="UP000272833"/>
    </source>
</evidence>
<accession>A0A427HUP2</accession>
<dbReference type="Proteomes" id="UP000272833">
    <property type="component" value="Unassembled WGS sequence"/>
</dbReference>